<reference evidence="7 8" key="1">
    <citation type="submission" date="2024-12" db="EMBL/GenBank/DDBJ databases">
        <title>Forecasting of Potato common scab and diversities of Pathogenic streptomyces spp. in china.</title>
        <authorList>
            <person name="Handique U."/>
            <person name="Wu J."/>
        </authorList>
    </citation>
    <scope>NUCLEOTIDE SEQUENCE [LARGE SCALE GENOMIC DNA]</scope>
    <source>
        <strain evidence="7 8">ZRIMU1530</strain>
    </source>
</reference>
<evidence type="ECO:0000256" key="4">
    <source>
        <dbReference type="ARBA" id="ARBA00023136"/>
    </source>
</evidence>
<dbReference type="EMBL" id="JBJVNI010000017">
    <property type="protein sequence ID" value="MFM9612918.1"/>
    <property type="molecule type" value="Genomic_DNA"/>
</dbReference>
<gene>
    <name evidence="7" type="ORF">ACKI18_29990</name>
</gene>
<proteinExistence type="predicted"/>
<accession>A0ABW9HZP5</accession>
<sequence length="474" mass="50137">MAAARALAGTPVTGPRGERTPQLRTIQYIGYGAGDFANNLAFSMASMFLLLYYTDVVGISATTAGTLFLVVRAWDGIGDVIAGRIVDRTSTRWGKYRPYLLFASLPLLLLLVALFSVPGGLSEGGALVYAYISYALFSFAYGLVNIPYGSLSTAMTQDPDERSKLSSARVLATNLVILLLAVVVSRQIATPDDLQQSLTVITLVLMVIGMALYVFTFSTAKEQVQRDVEKVSLRQAWDTVKQNKPLLRLGLSSVLFLCGMFALETTAIYYARYVLDDAGLYVVLVAVQVVGMLLATLVIPTTVTKIGKRTSYIVGGTITVLGGIITAVAPGSVPAIAMVGFGIMGIGIGAINTLIWALVADTVEYGEWKTGVRAEGATYSVLSLSRKFGQAVGAAAAAYIIGLGGYESGAATQSGGALTAIRIAAGAVPALVILPAIAVMVTYPLTEKKFRQIVADIAQRHAEPGPDESRAHRV</sequence>
<feature type="transmembrane region" description="Helical" evidence="5">
    <location>
        <begin position="194"/>
        <end position="216"/>
    </location>
</feature>
<comment type="subcellular location">
    <subcellularLocation>
        <location evidence="1">Cell membrane</location>
        <topology evidence="1">Multi-pass membrane protein</topology>
    </subcellularLocation>
</comment>
<evidence type="ECO:0000313" key="7">
    <source>
        <dbReference type="EMBL" id="MFM9612918.1"/>
    </source>
</evidence>
<dbReference type="Proteomes" id="UP001631957">
    <property type="component" value="Unassembled WGS sequence"/>
</dbReference>
<feature type="domain" description="Major facilitator superfamily (MFS) profile" evidence="6">
    <location>
        <begin position="245"/>
        <end position="474"/>
    </location>
</feature>
<feature type="transmembrane region" description="Helical" evidence="5">
    <location>
        <begin position="50"/>
        <end position="71"/>
    </location>
</feature>
<feature type="transmembrane region" description="Helical" evidence="5">
    <location>
        <begin position="311"/>
        <end position="329"/>
    </location>
</feature>
<feature type="transmembrane region" description="Helical" evidence="5">
    <location>
        <begin position="418"/>
        <end position="443"/>
    </location>
</feature>
<feature type="transmembrane region" description="Helical" evidence="5">
    <location>
        <begin position="99"/>
        <end position="121"/>
    </location>
</feature>
<dbReference type="Pfam" id="PF13347">
    <property type="entry name" value="MFS_2"/>
    <property type="match status" value="1"/>
</dbReference>
<feature type="transmembrane region" description="Helical" evidence="5">
    <location>
        <begin position="388"/>
        <end position="406"/>
    </location>
</feature>
<keyword evidence="4 5" id="KW-0472">Membrane</keyword>
<keyword evidence="3 5" id="KW-1133">Transmembrane helix</keyword>
<evidence type="ECO:0000256" key="5">
    <source>
        <dbReference type="SAM" id="Phobius"/>
    </source>
</evidence>
<evidence type="ECO:0000313" key="8">
    <source>
        <dbReference type="Proteomes" id="UP001631957"/>
    </source>
</evidence>
<feature type="transmembrane region" description="Helical" evidence="5">
    <location>
        <begin position="335"/>
        <end position="359"/>
    </location>
</feature>
<feature type="transmembrane region" description="Helical" evidence="5">
    <location>
        <begin position="127"/>
        <end position="148"/>
    </location>
</feature>
<feature type="transmembrane region" description="Helical" evidence="5">
    <location>
        <begin position="168"/>
        <end position="188"/>
    </location>
</feature>
<comment type="caution">
    <text evidence="7">The sequence shown here is derived from an EMBL/GenBank/DDBJ whole genome shotgun (WGS) entry which is preliminary data.</text>
</comment>
<dbReference type="CDD" id="cd17332">
    <property type="entry name" value="MFS_MelB_like"/>
    <property type="match status" value="1"/>
</dbReference>
<dbReference type="RefSeq" id="WP_319132294.1">
    <property type="nucleotide sequence ID" value="NZ_JBJVNI010000017.1"/>
</dbReference>
<dbReference type="InterPro" id="IPR039672">
    <property type="entry name" value="MFS_2"/>
</dbReference>
<evidence type="ECO:0000256" key="2">
    <source>
        <dbReference type="ARBA" id="ARBA00022692"/>
    </source>
</evidence>
<dbReference type="NCBIfam" id="TIGR00792">
    <property type="entry name" value="gph"/>
    <property type="match status" value="1"/>
</dbReference>
<name>A0ABW9HZP5_9ACTN</name>
<organism evidence="7 8">
    <name type="scientific">Streptomyces niveiscabiei</name>
    <dbReference type="NCBI Taxonomy" id="164115"/>
    <lineage>
        <taxon>Bacteria</taxon>
        <taxon>Bacillati</taxon>
        <taxon>Actinomycetota</taxon>
        <taxon>Actinomycetes</taxon>
        <taxon>Kitasatosporales</taxon>
        <taxon>Streptomycetaceae</taxon>
        <taxon>Streptomyces</taxon>
    </lineage>
</organism>
<keyword evidence="8" id="KW-1185">Reference proteome</keyword>
<dbReference type="InterPro" id="IPR020846">
    <property type="entry name" value="MFS_dom"/>
</dbReference>
<dbReference type="PANTHER" id="PTHR11328">
    <property type="entry name" value="MAJOR FACILITATOR SUPERFAMILY DOMAIN-CONTAINING PROTEIN"/>
    <property type="match status" value="1"/>
</dbReference>
<feature type="transmembrane region" description="Helical" evidence="5">
    <location>
        <begin position="249"/>
        <end position="272"/>
    </location>
</feature>
<protein>
    <submittedName>
        <fullName evidence="7">Glycoside-pentoside-hexuronide (GPH):cation symporter</fullName>
    </submittedName>
</protein>
<feature type="transmembrane region" description="Helical" evidence="5">
    <location>
        <begin position="278"/>
        <end position="299"/>
    </location>
</feature>
<dbReference type="InterPro" id="IPR001927">
    <property type="entry name" value="Na/Gal_symport"/>
</dbReference>
<evidence type="ECO:0000259" key="6">
    <source>
        <dbReference type="PROSITE" id="PS50850"/>
    </source>
</evidence>
<dbReference type="PROSITE" id="PS50850">
    <property type="entry name" value="MFS"/>
    <property type="match status" value="1"/>
</dbReference>
<keyword evidence="2 5" id="KW-0812">Transmembrane</keyword>
<dbReference type="InterPro" id="IPR036259">
    <property type="entry name" value="MFS_trans_sf"/>
</dbReference>
<dbReference type="SUPFAM" id="SSF103473">
    <property type="entry name" value="MFS general substrate transporter"/>
    <property type="match status" value="1"/>
</dbReference>
<evidence type="ECO:0000256" key="1">
    <source>
        <dbReference type="ARBA" id="ARBA00004651"/>
    </source>
</evidence>
<dbReference type="Gene3D" id="1.20.1250.20">
    <property type="entry name" value="MFS general substrate transporter like domains"/>
    <property type="match status" value="2"/>
</dbReference>
<dbReference type="PANTHER" id="PTHR11328:SF39">
    <property type="entry name" value="2,3-DIHYDROXYPROPANE-1-SULFONATE EXPORTER-RELATED"/>
    <property type="match status" value="1"/>
</dbReference>
<evidence type="ECO:0000256" key="3">
    <source>
        <dbReference type="ARBA" id="ARBA00022989"/>
    </source>
</evidence>